<name>A0A9X3P6K5_9ACTN</name>
<dbReference type="Proteomes" id="UP001146067">
    <property type="component" value="Unassembled WGS sequence"/>
</dbReference>
<keyword evidence="3" id="KW-1185">Reference proteome</keyword>
<keyword evidence="1" id="KW-1133">Transmembrane helix</keyword>
<organism evidence="2 3">
    <name type="scientific">Glycomyces luteolus</name>
    <dbReference type="NCBI Taxonomy" id="2670330"/>
    <lineage>
        <taxon>Bacteria</taxon>
        <taxon>Bacillati</taxon>
        <taxon>Actinomycetota</taxon>
        <taxon>Actinomycetes</taxon>
        <taxon>Glycomycetales</taxon>
        <taxon>Glycomycetaceae</taxon>
        <taxon>Glycomyces</taxon>
    </lineage>
</organism>
<dbReference type="RefSeq" id="WP_270107917.1">
    <property type="nucleotide sequence ID" value="NZ_JAPZVP010000001.1"/>
</dbReference>
<evidence type="ECO:0000313" key="3">
    <source>
        <dbReference type="Proteomes" id="UP001146067"/>
    </source>
</evidence>
<evidence type="ECO:0000256" key="1">
    <source>
        <dbReference type="SAM" id="Phobius"/>
    </source>
</evidence>
<accession>A0A9X3P6K5</accession>
<reference evidence="2" key="1">
    <citation type="submission" date="2022-12" db="EMBL/GenBank/DDBJ databases">
        <title>Gycomyces niveus sp.nov.,a novel actinomycete isolated from soil in Shouguan.</title>
        <authorList>
            <person name="Yang X."/>
        </authorList>
    </citation>
    <scope>NUCLEOTIDE SEQUENCE</scope>
    <source>
        <strain evidence="2">NEAU-A15</strain>
    </source>
</reference>
<feature type="transmembrane region" description="Helical" evidence="1">
    <location>
        <begin position="62"/>
        <end position="89"/>
    </location>
</feature>
<sequence>MAKYIGLAPVLGPASGRYSRNRKLWEAHRAEARMDEKSFFRFTTKEQVRQFLQHKPATLEDLLVAIMMGALGLCIPYLIAGVPAVFAALQLFAGEGSVTGLVVFSVSAPFVIWTLIAVLRYQGRFHWVRRGMLTDDPTTGVERFRLWLVTPNPLDWVWVPICVGAGLMIV</sequence>
<keyword evidence="1" id="KW-0472">Membrane</keyword>
<proteinExistence type="predicted"/>
<feature type="transmembrane region" description="Helical" evidence="1">
    <location>
        <begin position="101"/>
        <end position="121"/>
    </location>
</feature>
<protein>
    <submittedName>
        <fullName evidence="2">Uncharacterized protein</fullName>
    </submittedName>
</protein>
<dbReference type="AlphaFoldDB" id="A0A9X3P6K5"/>
<evidence type="ECO:0000313" key="2">
    <source>
        <dbReference type="EMBL" id="MDA1358142.1"/>
    </source>
</evidence>
<comment type="caution">
    <text evidence="2">The sequence shown here is derived from an EMBL/GenBank/DDBJ whole genome shotgun (WGS) entry which is preliminary data.</text>
</comment>
<dbReference type="EMBL" id="JAPZVP010000001">
    <property type="protein sequence ID" value="MDA1358142.1"/>
    <property type="molecule type" value="Genomic_DNA"/>
</dbReference>
<gene>
    <name evidence="2" type="ORF">O1R50_00790</name>
</gene>
<keyword evidence="1" id="KW-0812">Transmembrane</keyword>